<proteinExistence type="predicted"/>
<gene>
    <name evidence="1" type="ORF">AFUS01_LOCUS35196</name>
</gene>
<dbReference type="AlphaFoldDB" id="A0A8J2PRS2"/>
<evidence type="ECO:0000313" key="1">
    <source>
        <dbReference type="EMBL" id="CAG7825071.1"/>
    </source>
</evidence>
<keyword evidence="2" id="KW-1185">Reference proteome</keyword>
<accession>A0A8J2PRS2</accession>
<organism evidence="1 2">
    <name type="scientific">Allacma fusca</name>
    <dbReference type="NCBI Taxonomy" id="39272"/>
    <lineage>
        <taxon>Eukaryota</taxon>
        <taxon>Metazoa</taxon>
        <taxon>Ecdysozoa</taxon>
        <taxon>Arthropoda</taxon>
        <taxon>Hexapoda</taxon>
        <taxon>Collembola</taxon>
        <taxon>Symphypleona</taxon>
        <taxon>Sminthuridae</taxon>
        <taxon>Allacma</taxon>
    </lineage>
</organism>
<evidence type="ECO:0008006" key="3">
    <source>
        <dbReference type="Google" id="ProtNLM"/>
    </source>
</evidence>
<evidence type="ECO:0000313" key="2">
    <source>
        <dbReference type="Proteomes" id="UP000708208"/>
    </source>
</evidence>
<sequence>MLTEQKNCRELGLVYSYLVDKSLPTEPTLIQRVTKLAKDATLHDGLLMKYVGPRGKPWESELRFWKVWVPVSLRSKTLEIFHSSPISGHFGI</sequence>
<comment type="caution">
    <text evidence="1">The sequence shown here is derived from an EMBL/GenBank/DDBJ whole genome shotgun (WGS) entry which is preliminary data.</text>
</comment>
<feature type="non-terminal residue" evidence="1">
    <location>
        <position position="92"/>
    </location>
</feature>
<dbReference type="Proteomes" id="UP000708208">
    <property type="component" value="Unassembled WGS sequence"/>
</dbReference>
<dbReference type="EMBL" id="CAJVCH010534822">
    <property type="protein sequence ID" value="CAG7825071.1"/>
    <property type="molecule type" value="Genomic_DNA"/>
</dbReference>
<protein>
    <recommendedName>
        <fullName evidence="3">Integrase zinc-binding domain-containing protein</fullName>
    </recommendedName>
</protein>
<reference evidence="1" key="1">
    <citation type="submission" date="2021-06" db="EMBL/GenBank/DDBJ databases">
        <authorList>
            <person name="Hodson N. C."/>
            <person name="Mongue J. A."/>
            <person name="Jaron S. K."/>
        </authorList>
    </citation>
    <scope>NUCLEOTIDE SEQUENCE</scope>
</reference>
<name>A0A8J2PRS2_9HEXA</name>